<evidence type="ECO:0000256" key="1">
    <source>
        <dbReference type="ARBA" id="ARBA00006817"/>
    </source>
</evidence>
<feature type="domain" description="Activator of Hsp90 ATPase homologue 1/2-like C-terminal" evidence="2">
    <location>
        <begin position="26"/>
        <end position="153"/>
    </location>
</feature>
<name>A0A7J9UZE8_9MICO</name>
<dbReference type="InterPro" id="IPR013538">
    <property type="entry name" value="ASHA1/2-like_C"/>
</dbReference>
<dbReference type="EMBL" id="WHPD01002226">
    <property type="protein sequence ID" value="MPV89064.1"/>
    <property type="molecule type" value="Genomic_DNA"/>
</dbReference>
<keyword evidence="4" id="KW-1185">Reference proteome</keyword>
<evidence type="ECO:0000313" key="3">
    <source>
        <dbReference type="EMBL" id="MPV89064.1"/>
    </source>
</evidence>
<evidence type="ECO:0000259" key="2">
    <source>
        <dbReference type="Pfam" id="PF08327"/>
    </source>
</evidence>
<dbReference type="AlphaFoldDB" id="A0A7J9UZE8"/>
<dbReference type="OrthoDB" id="3365660at2"/>
<protein>
    <submittedName>
        <fullName evidence="3">SRPBCC domain-containing protein</fullName>
    </submittedName>
</protein>
<dbReference type="SUPFAM" id="SSF55961">
    <property type="entry name" value="Bet v1-like"/>
    <property type="match status" value="1"/>
</dbReference>
<comment type="caution">
    <text evidence="3">The sequence shown here is derived from an EMBL/GenBank/DDBJ whole genome shotgun (WGS) entry which is preliminary data.</text>
</comment>
<dbReference type="Pfam" id="PF08327">
    <property type="entry name" value="AHSA1"/>
    <property type="match status" value="1"/>
</dbReference>
<dbReference type="Gene3D" id="3.30.530.20">
    <property type="match status" value="1"/>
</dbReference>
<accession>A0A7J9UZE8</accession>
<proteinExistence type="inferred from homology"/>
<dbReference type="InterPro" id="IPR023393">
    <property type="entry name" value="START-like_dom_sf"/>
</dbReference>
<dbReference type="CDD" id="cd07814">
    <property type="entry name" value="SRPBCC_CalC_Aha1-like"/>
    <property type="match status" value="1"/>
</dbReference>
<gene>
    <name evidence="3" type="ORF">GB882_10330</name>
</gene>
<reference evidence="3 4" key="1">
    <citation type="submission" date="2019-10" db="EMBL/GenBank/DDBJ databases">
        <title>Georgenia wutianyii sp. nov. and Georgenia yuyongxinii sp. nov. isolated from plateau pika (Ochotona curzoniae) in the Qinghai-Tibet plateau of China.</title>
        <authorList>
            <person name="Tian Z."/>
        </authorList>
    </citation>
    <scope>NUCLEOTIDE SEQUENCE [LARGE SCALE GENOMIC DNA]</scope>
    <source>
        <strain evidence="3 4">JCM 15130</strain>
    </source>
</reference>
<evidence type="ECO:0000313" key="4">
    <source>
        <dbReference type="Proteomes" id="UP000429644"/>
    </source>
</evidence>
<sequence>MNATPETSAQPEAATSVVIEQSYPHAPAVVWQALTTPELMARWLMTSQGFAPEVGRRFTMQGRPMEAARFSGVVASTVLEVTAPHRLSLSWDDAHADRPTGWVVTWELRAEGDGTRLLLTHSGFDPDDATQQVARRIMSGGWAHILGALGRVLGG</sequence>
<organism evidence="3 4">
    <name type="scientific">Georgenia ruanii</name>
    <dbReference type="NCBI Taxonomy" id="348442"/>
    <lineage>
        <taxon>Bacteria</taxon>
        <taxon>Bacillati</taxon>
        <taxon>Actinomycetota</taxon>
        <taxon>Actinomycetes</taxon>
        <taxon>Micrococcales</taxon>
        <taxon>Bogoriellaceae</taxon>
        <taxon>Georgenia</taxon>
    </lineage>
</organism>
<dbReference type="RefSeq" id="WP_152231752.1">
    <property type="nucleotide sequence ID" value="NZ_BAAAOT010000022.1"/>
</dbReference>
<comment type="similarity">
    <text evidence="1">Belongs to the AHA1 family.</text>
</comment>
<dbReference type="Proteomes" id="UP000429644">
    <property type="component" value="Unassembled WGS sequence"/>
</dbReference>